<dbReference type="InterPro" id="IPR039883">
    <property type="entry name" value="Fcf2/DNTTIP2"/>
</dbReference>
<feature type="region of interest" description="Disordered" evidence="3">
    <location>
        <begin position="241"/>
        <end position="283"/>
    </location>
</feature>
<evidence type="ECO:0000256" key="1">
    <source>
        <dbReference type="ARBA" id="ARBA00004604"/>
    </source>
</evidence>
<evidence type="ECO:0000313" key="5">
    <source>
        <dbReference type="EMBL" id="GIY32849.1"/>
    </source>
</evidence>
<dbReference type="AlphaFoldDB" id="A0AAV4SHL2"/>
<dbReference type="InterPro" id="IPR014810">
    <property type="entry name" value="Fcf2_C"/>
</dbReference>
<proteinExistence type="predicted"/>
<dbReference type="PANTHER" id="PTHR21686">
    <property type="entry name" value="DEOXYNUCLEOTIDYLTRANSFERASE TERMINAL-INTERACTING PROTEIN 2"/>
    <property type="match status" value="1"/>
</dbReference>
<organism evidence="5 6">
    <name type="scientific">Caerostris darwini</name>
    <dbReference type="NCBI Taxonomy" id="1538125"/>
    <lineage>
        <taxon>Eukaryota</taxon>
        <taxon>Metazoa</taxon>
        <taxon>Ecdysozoa</taxon>
        <taxon>Arthropoda</taxon>
        <taxon>Chelicerata</taxon>
        <taxon>Arachnida</taxon>
        <taxon>Araneae</taxon>
        <taxon>Araneomorphae</taxon>
        <taxon>Entelegynae</taxon>
        <taxon>Araneoidea</taxon>
        <taxon>Araneidae</taxon>
        <taxon>Caerostris</taxon>
    </lineage>
</organism>
<accession>A0AAV4SHL2</accession>
<dbReference type="Pfam" id="PF08698">
    <property type="entry name" value="Fcf2"/>
    <property type="match status" value="1"/>
</dbReference>
<protein>
    <submittedName>
        <fullName evidence="5">Deoxynucleotidyltransferase terminal-interacting protein 2</fullName>
    </submittedName>
</protein>
<dbReference type="GO" id="GO:0005730">
    <property type="term" value="C:nucleolus"/>
    <property type="evidence" value="ECO:0007669"/>
    <property type="project" value="UniProtKB-SubCell"/>
</dbReference>
<evidence type="ECO:0000256" key="2">
    <source>
        <dbReference type="ARBA" id="ARBA00023242"/>
    </source>
</evidence>
<dbReference type="Proteomes" id="UP001054837">
    <property type="component" value="Unassembled WGS sequence"/>
</dbReference>
<reference evidence="5 6" key="1">
    <citation type="submission" date="2021-06" db="EMBL/GenBank/DDBJ databases">
        <title>Caerostris darwini draft genome.</title>
        <authorList>
            <person name="Kono N."/>
            <person name="Arakawa K."/>
        </authorList>
    </citation>
    <scope>NUCLEOTIDE SEQUENCE [LARGE SCALE GENOMIC DNA]</scope>
</reference>
<dbReference type="GO" id="GO:0003723">
    <property type="term" value="F:RNA binding"/>
    <property type="evidence" value="ECO:0007669"/>
    <property type="project" value="TreeGrafter"/>
</dbReference>
<feature type="compositionally biased region" description="Basic residues" evidence="3">
    <location>
        <begin position="249"/>
        <end position="258"/>
    </location>
</feature>
<feature type="domain" description="Fcf2 pre-rRNA processing C-terminal" evidence="4">
    <location>
        <begin position="144"/>
        <end position="237"/>
    </location>
</feature>
<feature type="region of interest" description="Disordered" evidence="3">
    <location>
        <begin position="127"/>
        <end position="150"/>
    </location>
</feature>
<dbReference type="EMBL" id="BPLQ01007868">
    <property type="protein sequence ID" value="GIY32849.1"/>
    <property type="molecule type" value="Genomic_DNA"/>
</dbReference>
<dbReference type="GO" id="GO:0006396">
    <property type="term" value="P:RNA processing"/>
    <property type="evidence" value="ECO:0007669"/>
    <property type="project" value="TreeGrafter"/>
</dbReference>
<evidence type="ECO:0000256" key="3">
    <source>
        <dbReference type="SAM" id="MobiDB-lite"/>
    </source>
</evidence>
<keyword evidence="6" id="KW-1185">Reference proteome</keyword>
<feature type="compositionally biased region" description="Basic residues" evidence="3">
    <location>
        <begin position="271"/>
        <end position="283"/>
    </location>
</feature>
<sequence>MENDLLFIDVEGCPTNLECENESGSNLDSGNESECEVPKFQISAFKKFGSENKNAKPLVKENFHNKSIQLSSSLNAGKEYDKTTYVEYGVIKDDTQNQVNREEKILKECLKKSIVHQPDFAKLESVPTFQSRRQKRKAAAKERENSTGDQWYNMAKPEMTEEKKNDLLVLQMRQALDPKRFYKRSATINNPKFFEIGTFTESPLDFYSSRIPKKQRKQTLVDELLADAEFRQYQKKKFSEIQQTQAPRVVRRKKLTHKQRVEARTANVKTNTKKKSKKNKKKA</sequence>
<keyword evidence="2" id="KW-0539">Nucleus</keyword>
<comment type="subcellular location">
    <subcellularLocation>
        <location evidence="1">Nucleus</location>
        <location evidence="1">Nucleolus</location>
    </subcellularLocation>
</comment>
<name>A0AAV4SHL2_9ARAC</name>
<evidence type="ECO:0000313" key="6">
    <source>
        <dbReference type="Proteomes" id="UP001054837"/>
    </source>
</evidence>
<dbReference type="PANTHER" id="PTHR21686:SF12">
    <property type="entry name" value="DEOXYNUCLEOTIDYLTRANSFERASE TERMINAL-INTERACTING PROTEIN 2"/>
    <property type="match status" value="1"/>
</dbReference>
<comment type="caution">
    <text evidence="5">The sequence shown here is derived from an EMBL/GenBank/DDBJ whole genome shotgun (WGS) entry which is preliminary data.</text>
</comment>
<evidence type="ECO:0000259" key="4">
    <source>
        <dbReference type="Pfam" id="PF08698"/>
    </source>
</evidence>
<gene>
    <name evidence="5" type="primary">DNTTIP2</name>
    <name evidence="5" type="ORF">CDAR_612571</name>
</gene>